<feature type="transmembrane region" description="Helical" evidence="6">
    <location>
        <begin position="273"/>
        <end position="295"/>
    </location>
</feature>
<dbReference type="KEGG" id="mcob:NCTC10184_00593"/>
<dbReference type="GO" id="GO:0005886">
    <property type="term" value="C:plasma membrane"/>
    <property type="evidence" value="ECO:0007669"/>
    <property type="project" value="UniProtKB-SubCell"/>
</dbReference>
<dbReference type="PANTHER" id="PTHR42770:SF7">
    <property type="entry name" value="MEMBRANE PROTEIN"/>
    <property type="match status" value="1"/>
</dbReference>
<name>A0A449BAZ1_9BACT</name>
<dbReference type="OrthoDB" id="396925at2"/>
<gene>
    <name evidence="7" type="primary">steT</name>
    <name evidence="7" type="ORF">NCTC10184_00593</name>
</gene>
<proteinExistence type="predicted"/>
<dbReference type="EMBL" id="LR215043">
    <property type="protein sequence ID" value="VEU78351.1"/>
    <property type="molecule type" value="Genomic_DNA"/>
</dbReference>
<dbReference type="GO" id="GO:0022857">
    <property type="term" value="F:transmembrane transporter activity"/>
    <property type="evidence" value="ECO:0007669"/>
    <property type="project" value="InterPro"/>
</dbReference>
<protein>
    <submittedName>
        <fullName evidence="7">Serine/threonine exchanger SteT</fullName>
    </submittedName>
</protein>
<comment type="subcellular location">
    <subcellularLocation>
        <location evidence="1">Cell membrane</location>
        <topology evidence="1">Multi-pass membrane protein</topology>
    </subcellularLocation>
</comment>
<evidence type="ECO:0000256" key="4">
    <source>
        <dbReference type="ARBA" id="ARBA00022989"/>
    </source>
</evidence>
<feature type="transmembrane region" description="Helical" evidence="6">
    <location>
        <begin position="50"/>
        <end position="73"/>
    </location>
</feature>
<feature type="transmembrane region" description="Helical" evidence="6">
    <location>
        <begin position="104"/>
        <end position="123"/>
    </location>
</feature>
<dbReference type="PIRSF" id="PIRSF006060">
    <property type="entry name" value="AA_transporter"/>
    <property type="match status" value="1"/>
</dbReference>
<dbReference type="Gene3D" id="1.20.1740.10">
    <property type="entry name" value="Amino acid/polyamine transporter I"/>
    <property type="match status" value="1"/>
</dbReference>
<reference evidence="7 8" key="1">
    <citation type="submission" date="2019-01" db="EMBL/GenBank/DDBJ databases">
        <authorList>
            <consortium name="Pathogen Informatics"/>
        </authorList>
    </citation>
    <scope>NUCLEOTIDE SEQUENCE [LARGE SCALE GENOMIC DNA]</scope>
    <source>
        <strain evidence="7 8">NCTC10184</strain>
    </source>
</reference>
<dbReference type="RefSeq" id="WP_129623177.1">
    <property type="nucleotide sequence ID" value="NZ_LR215043.1"/>
</dbReference>
<evidence type="ECO:0000256" key="2">
    <source>
        <dbReference type="ARBA" id="ARBA00022475"/>
    </source>
</evidence>
<sequence length="560" mass="61142">MSNQETKNAPEISQKKKISFFSAMLIVVGGSIGAGIFFKSESVLSNSQSSLILAIFSWILASFAIICMALALIEIASVKNDNLSLISWAKIFTNRTLYNATKNFMTYIYLPLTYFFMPLYVFLPLQDGLGALINTDASPAVIGTQVDWLIWLIIALVLTVYFLTIPAFFSKVGDVQNKIVLSIKFIPLLFVALIGFVLAFSGHGGLQDVKAGIVIPSDGELTPVAGATLSQVSGMGAFFGIFLSLTAIFFAYDGFYVAAGISSEMKQPKKTPLAIFLGLGVTTIIYVVIAISMSINGGSFTNMREQMISLFGGAGNQAAVKAGNTIYGLINIFIAIGVLGIINGFSMWAPRFVEDLIAQGELPYWQKFFRKLNSNKPKVGSLYSIAISIPIVVLFFIIGAYGYYPTVSYYDVYGGVTMHKLYSFADLMSNWTALFTFGFISFAIFGALLNKKTNKIKINQTVKGFKFFAATSVALIWLALSMQVIEPFANIFSLAVLQKEGNPNYTSAVVSRVMTIVVLFIFIGLSFGPSIIEDKLHIKKYGSLANWEAEKSRILATAQV</sequence>
<feature type="transmembrane region" description="Helical" evidence="6">
    <location>
        <begin position="465"/>
        <end position="485"/>
    </location>
</feature>
<evidence type="ECO:0000313" key="7">
    <source>
        <dbReference type="EMBL" id="VEU78351.1"/>
    </source>
</evidence>
<feature type="transmembrane region" description="Helical" evidence="6">
    <location>
        <begin position="431"/>
        <end position="449"/>
    </location>
</feature>
<evidence type="ECO:0000313" key="8">
    <source>
        <dbReference type="Proteomes" id="UP000290876"/>
    </source>
</evidence>
<feature type="transmembrane region" description="Helical" evidence="6">
    <location>
        <begin position="148"/>
        <end position="169"/>
    </location>
</feature>
<keyword evidence="5 6" id="KW-0472">Membrane</keyword>
<evidence type="ECO:0000256" key="5">
    <source>
        <dbReference type="ARBA" id="ARBA00023136"/>
    </source>
</evidence>
<dbReference type="AlphaFoldDB" id="A0A449BAZ1"/>
<feature type="transmembrane region" description="Helical" evidence="6">
    <location>
        <begin position="505"/>
        <end position="532"/>
    </location>
</feature>
<feature type="transmembrane region" description="Helical" evidence="6">
    <location>
        <begin position="181"/>
        <end position="200"/>
    </location>
</feature>
<feature type="transmembrane region" description="Helical" evidence="6">
    <location>
        <begin position="326"/>
        <end position="345"/>
    </location>
</feature>
<accession>A0A449BAZ1</accession>
<dbReference type="InterPro" id="IPR002293">
    <property type="entry name" value="AA/rel_permease1"/>
</dbReference>
<evidence type="ECO:0000256" key="1">
    <source>
        <dbReference type="ARBA" id="ARBA00004651"/>
    </source>
</evidence>
<dbReference type="Pfam" id="PF13520">
    <property type="entry name" value="AA_permease_2"/>
    <property type="match status" value="1"/>
</dbReference>
<keyword evidence="3 6" id="KW-0812">Transmembrane</keyword>
<evidence type="ECO:0000256" key="3">
    <source>
        <dbReference type="ARBA" id="ARBA00022692"/>
    </source>
</evidence>
<feature type="transmembrane region" description="Helical" evidence="6">
    <location>
        <begin position="380"/>
        <end position="404"/>
    </location>
</feature>
<dbReference type="PANTHER" id="PTHR42770">
    <property type="entry name" value="AMINO ACID TRANSPORTER-RELATED"/>
    <property type="match status" value="1"/>
</dbReference>
<keyword evidence="4 6" id="KW-1133">Transmembrane helix</keyword>
<organism evidence="7 8">
    <name type="scientific">Mycoplasmopsis columbinasalis</name>
    <dbReference type="NCBI Taxonomy" id="114880"/>
    <lineage>
        <taxon>Bacteria</taxon>
        <taxon>Bacillati</taxon>
        <taxon>Mycoplasmatota</taxon>
        <taxon>Mycoplasmoidales</taxon>
        <taxon>Metamycoplasmataceae</taxon>
        <taxon>Mycoplasmopsis</taxon>
    </lineage>
</organism>
<keyword evidence="8" id="KW-1185">Reference proteome</keyword>
<feature type="transmembrane region" description="Helical" evidence="6">
    <location>
        <begin position="237"/>
        <end position="261"/>
    </location>
</feature>
<dbReference type="Proteomes" id="UP000290876">
    <property type="component" value="Chromosome"/>
</dbReference>
<keyword evidence="2" id="KW-1003">Cell membrane</keyword>
<feature type="transmembrane region" description="Helical" evidence="6">
    <location>
        <begin position="20"/>
        <end position="38"/>
    </location>
</feature>
<evidence type="ECO:0000256" key="6">
    <source>
        <dbReference type="SAM" id="Phobius"/>
    </source>
</evidence>
<dbReference type="InterPro" id="IPR050367">
    <property type="entry name" value="APC_superfamily"/>
</dbReference>